<keyword evidence="9" id="KW-1185">Reference proteome</keyword>
<dbReference type="OrthoDB" id="9804391at2"/>
<dbReference type="PROSITE" id="PS51379">
    <property type="entry name" value="4FE4S_FER_2"/>
    <property type="match status" value="1"/>
</dbReference>
<dbReference type="GO" id="GO:0051537">
    <property type="term" value="F:2 iron, 2 sulfur cluster binding"/>
    <property type="evidence" value="ECO:0007669"/>
    <property type="project" value="InterPro"/>
</dbReference>
<dbReference type="GO" id="GO:0022904">
    <property type="term" value="P:respiratory electron transport chain"/>
    <property type="evidence" value="ECO:0007669"/>
    <property type="project" value="TreeGrafter"/>
</dbReference>
<proteinExistence type="inferred from homology"/>
<feature type="domain" description="4Fe-4S ferredoxin-type" evidence="7">
    <location>
        <begin position="150"/>
        <end position="179"/>
    </location>
</feature>
<dbReference type="InterPro" id="IPR006058">
    <property type="entry name" value="2Fe2S_fd_BS"/>
</dbReference>
<dbReference type="InterPro" id="IPR012675">
    <property type="entry name" value="Beta-grasp_dom_sf"/>
</dbReference>
<dbReference type="InterPro" id="IPR009051">
    <property type="entry name" value="Helical_ferredxn"/>
</dbReference>
<dbReference type="EMBL" id="FNOK01000013">
    <property type="protein sequence ID" value="SDX68256.1"/>
    <property type="molecule type" value="Genomic_DNA"/>
</dbReference>
<evidence type="ECO:0000256" key="3">
    <source>
        <dbReference type="ARBA" id="ARBA00022723"/>
    </source>
</evidence>
<dbReference type="GO" id="GO:0009060">
    <property type="term" value="P:aerobic respiration"/>
    <property type="evidence" value="ECO:0007669"/>
    <property type="project" value="TreeGrafter"/>
</dbReference>
<comment type="cofactor">
    <cofactor evidence="1">
        <name>[3Fe-4S] cluster</name>
        <dbReference type="ChEBI" id="CHEBI:21137"/>
    </cofactor>
</comment>
<reference evidence="9" key="1">
    <citation type="submission" date="2016-10" db="EMBL/GenBank/DDBJ databases">
        <authorList>
            <person name="Varghese N."/>
            <person name="Submissions S."/>
        </authorList>
    </citation>
    <scope>NUCLEOTIDE SEQUENCE [LARGE SCALE GENOMIC DNA]</scope>
    <source>
        <strain evidence="9">CGMCC 4.3530</strain>
    </source>
</reference>
<dbReference type="InterPro" id="IPR017900">
    <property type="entry name" value="4Fe4S_Fe_S_CS"/>
</dbReference>
<dbReference type="Gene3D" id="1.10.1060.10">
    <property type="entry name" value="Alpha-helical ferredoxin"/>
    <property type="match status" value="1"/>
</dbReference>
<dbReference type="PROSITE" id="PS00197">
    <property type="entry name" value="2FE2S_FER_1"/>
    <property type="match status" value="1"/>
</dbReference>
<organism evidence="8 9">
    <name type="scientific">Saccharopolyspora shandongensis</name>
    <dbReference type="NCBI Taxonomy" id="418495"/>
    <lineage>
        <taxon>Bacteria</taxon>
        <taxon>Bacillati</taxon>
        <taxon>Actinomycetota</taxon>
        <taxon>Actinomycetes</taxon>
        <taxon>Pseudonocardiales</taxon>
        <taxon>Pseudonocardiaceae</taxon>
        <taxon>Saccharopolyspora</taxon>
    </lineage>
</organism>
<evidence type="ECO:0000256" key="1">
    <source>
        <dbReference type="ARBA" id="ARBA00001927"/>
    </source>
</evidence>
<dbReference type="PANTHER" id="PTHR11921">
    <property type="entry name" value="SUCCINATE DEHYDROGENASE IRON-SULFUR PROTEIN"/>
    <property type="match status" value="1"/>
</dbReference>
<sequence>MRFTLRIWRQDSRDSDGRLGEYVVDDVLPDMSFLEMLDVLNERLATDGEQPVAFDHDCREGICGMCGMMIDGIAHGPQRETTTCQLYMRHFDEGRPITIEPWRAKPFPVVRDLVVDRSAFDRIIESGGYISAPTGSAPDAHAVQVRKRDADRAFEAAACIGCGACVATCPNGSGMLFTAAKATHLGSLPQGQPERLGRAENMLETHDELGFGGCTNTGECTVVCPVGIPLETIARFNRDVLKASFRDTAAS</sequence>
<dbReference type="PROSITE" id="PS00198">
    <property type="entry name" value="4FE4S_FER_1"/>
    <property type="match status" value="1"/>
</dbReference>
<dbReference type="Gene3D" id="3.10.20.30">
    <property type="match status" value="1"/>
</dbReference>
<accession>A0A1H3DPB4</accession>
<dbReference type="Proteomes" id="UP000199529">
    <property type="component" value="Unassembled WGS sequence"/>
</dbReference>
<dbReference type="GO" id="GO:0046872">
    <property type="term" value="F:metal ion binding"/>
    <property type="evidence" value="ECO:0007669"/>
    <property type="project" value="UniProtKB-KW"/>
</dbReference>
<name>A0A1H3DPB4_9PSEU</name>
<dbReference type="InterPro" id="IPR025192">
    <property type="entry name" value="Succ_DH/fum_Rdtase_N"/>
</dbReference>
<dbReference type="RefSeq" id="WP_093266339.1">
    <property type="nucleotide sequence ID" value="NZ_FNOK01000013.1"/>
</dbReference>
<dbReference type="AlphaFoldDB" id="A0A1H3DPB4"/>
<dbReference type="InterPro" id="IPR050573">
    <property type="entry name" value="SDH/FRD_Iron-Sulfur"/>
</dbReference>
<evidence type="ECO:0000313" key="8">
    <source>
        <dbReference type="EMBL" id="SDX68256.1"/>
    </source>
</evidence>
<evidence type="ECO:0000256" key="2">
    <source>
        <dbReference type="ARBA" id="ARBA00009433"/>
    </source>
</evidence>
<gene>
    <name evidence="8" type="ORF">SAMN05216215_1013185</name>
</gene>
<dbReference type="SUPFAM" id="SSF54292">
    <property type="entry name" value="2Fe-2S ferredoxin-like"/>
    <property type="match status" value="1"/>
</dbReference>
<evidence type="ECO:0000256" key="5">
    <source>
        <dbReference type="ARBA" id="ARBA00023014"/>
    </source>
</evidence>
<dbReference type="Pfam" id="PF13085">
    <property type="entry name" value="Fer2_3"/>
    <property type="match status" value="1"/>
</dbReference>
<dbReference type="PANTHER" id="PTHR11921:SF41">
    <property type="entry name" value="SUCCINATE DEHYDROGENASE"/>
    <property type="match status" value="1"/>
</dbReference>
<keyword evidence="3" id="KW-0479">Metal-binding</keyword>
<evidence type="ECO:0000259" key="7">
    <source>
        <dbReference type="PROSITE" id="PS51379"/>
    </source>
</evidence>
<protein>
    <submittedName>
        <fullName evidence="8">Succinate dehydrogenase / fumarate reductase iron-sulfur subunit</fullName>
    </submittedName>
</protein>
<evidence type="ECO:0000313" key="9">
    <source>
        <dbReference type="Proteomes" id="UP000199529"/>
    </source>
</evidence>
<dbReference type="GO" id="GO:0009055">
    <property type="term" value="F:electron transfer activity"/>
    <property type="evidence" value="ECO:0007669"/>
    <property type="project" value="InterPro"/>
</dbReference>
<evidence type="ECO:0000256" key="6">
    <source>
        <dbReference type="ARBA" id="ARBA00034078"/>
    </source>
</evidence>
<keyword evidence="4" id="KW-0408">Iron</keyword>
<comment type="cofactor">
    <cofactor evidence="6">
        <name>[2Fe-2S] cluster</name>
        <dbReference type="ChEBI" id="CHEBI:190135"/>
    </cofactor>
</comment>
<comment type="similarity">
    <text evidence="2">Belongs to the succinate dehydrogenase/fumarate reductase iron-sulfur protein family.</text>
</comment>
<dbReference type="STRING" id="418495.SAMN05216215_1013185"/>
<evidence type="ECO:0000256" key="4">
    <source>
        <dbReference type="ARBA" id="ARBA00023004"/>
    </source>
</evidence>
<dbReference type="NCBIfam" id="NF005746">
    <property type="entry name" value="PRK07570.1"/>
    <property type="match status" value="1"/>
</dbReference>
<dbReference type="InterPro" id="IPR036010">
    <property type="entry name" value="2Fe-2S_ferredoxin-like_sf"/>
</dbReference>
<keyword evidence="5" id="KW-0411">Iron-sulfur</keyword>
<dbReference type="Pfam" id="PF13183">
    <property type="entry name" value="Fer4_8"/>
    <property type="match status" value="1"/>
</dbReference>
<dbReference type="InterPro" id="IPR017896">
    <property type="entry name" value="4Fe4S_Fe-S-bd"/>
</dbReference>
<dbReference type="SUPFAM" id="SSF46548">
    <property type="entry name" value="alpha-helical ferredoxin"/>
    <property type="match status" value="1"/>
</dbReference>